<keyword evidence="5" id="KW-1185">Reference proteome</keyword>
<organism evidence="4 6">
    <name type="scientific">Pseudodesulfovibrio indicus</name>
    <dbReference type="NCBI Taxonomy" id="1716143"/>
    <lineage>
        <taxon>Bacteria</taxon>
        <taxon>Pseudomonadati</taxon>
        <taxon>Thermodesulfobacteriota</taxon>
        <taxon>Desulfovibrionia</taxon>
        <taxon>Desulfovibrionales</taxon>
        <taxon>Desulfovibrionaceae</taxon>
    </lineage>
</organism>
<evidence type="ECO:0000313" key="4">
    <source>
        <dbReference type="EMBL" id="TDT91813.1"/>
    </source>
</evidence>
<dbReference type="Gene3D" id="3.40.50.2020">
    <property type="match status" value="1"/>
</dbReference>
<dbReference type="SUPFAM" id="SSF53271">
    <property type="entry name" value="PRTase-like"/>
    <property type="match status" value="1"/>
</dbReference>
<dbReference type="Proteomes" id="UP000295506">
    <property type="component" value="Unassembled WGS sequence"/>
</dbReference>
<dbReference type="EMBL" id="CP014206">
    <property type="protein sequence ID" value="AMK10820.1"/>
    <property type="molecule type" value="Genomic_DNA"/>
</dbReference>
<dbReference type="GO" id="GO:0016757">
    <property type="term" value="F:glycosyltransferase activity"/>
    <property type="evidence" value="ECO:0007669"/>
    <property type="project" value="UniProtKB-KW"/>
</dbReference>
<dbReference type="KEGG" id="dej:AWY79_06730"/>
<name>A0A126QL92_9BACT</name>
<comment type="similarity">
    <text evidence="1">Belongs to the ComF/GntX family.</text>
</comment>
<reference evidence="4 6" key="2">
    <citation type="submission" date="2019-03" db="EMBL/GenBank/DDBJ databases">
        <title>Genomic Encyclopedia of Type Strains, Phase IV (KMG-IV): sequencing the most valuable type-strain genomes for metagenomic binning, comparative biology and taxonomic classification.</title>
        <authorList>
            <person name="Goeker M."/>
        </authorList>
    </citation>
    <scope>NUCLEOTIDE SEQUENCE [LARGE SCALE GENOMIC DNA]</scope>
    <source>
        <strain evidence="4 6">DSM 101483</strain>
    </source>
</reference>
<feature type="domain" description="Phosphoribosyltransferase" evidence="2">
    <location>
        <begin position="145"/>
        <end position="237"/>
    </location>
</feature>
<keyword evidence="3" id="KW-0808">Transferase</keyword>
<evidence type="ECO:0000313" key="6">
    <source>
        <dbReference type="Proteomes" id="UP000295506"/>
    </source>
</evidence>
<proteinExistence type="inferred from homology"/>
<dbReference type="InterPro" id="IPR000836">
    <property type="entry name" value="PRTase_dom"/>
</dbReference>
<dbReference type="InterPro" id="IPR029057">
    <property type="entry name" value="PRTase-like"/>
</dbReference>
<evidence type="ECO:0000259" key="2">
    <source>
        <dbReference type="Pfam" id="PF00156"/>
    </source>
</evidence>
<dbReference type="PANTHER" id="PTHR47505">
    <property type="entry name" value="DNA UTILIZATION PROTEIN YHGH"/>
    <property type="match status" value="1"/>
</dbReference>
<gene>
    <name evidence="3" type="ORF">AWY79_06730</name>
    <name evidence="4" type="ORF">EDC59_101215</name>
</gene>
<evidence type="ECO:0000256" key="1">
    <source>
        <dbReference type="ARBA" id="ARBA00008007"/>
    </source>
</evidence>
<evidence type="ECO:0000313" key="5">
    <source>
        <dbReference type="Proteomes" id="UP000055611"/>
    </source>
</evidence>
<protein>
    <submittedName>
        <fullName evidence="4">ComF family protein</fullName>
    </submittedName>
    <submittedName>
        <fullName evidence="3">Phosphoribosyltransferase</fullName>
    </submittedName>
</protein>
<accession>A0A126QL92</accession>
<dbReference type="RefSeq" id="WP_066801857.1">
    <property type="nucleotide sequence ID" value="NZ_CP014206.1"/>
</dbReference>
<dbReference type="CDD" id="cd06223">
    <property type="entry name" value="PRTases_typeI"/>
    <property type="match status" value="1"/>
</dbReference>
<dbReference type="Proteomes" id="UP000055611">
    <property type="component" value="Chromosome"/>
</dbReference>
<dbReference type="EMBL" id="SOBK01000001">
    <property type="protein sequence ID" value="TDT91813.1"/>
    <property type="molecule type" value="Genomic_DNA"/>
</dbReference>
<dbReference type="InterPro" id="IPR051910">
    <property type="entry name" value="ComF/GntX_DNA_util-trans"/>
</dbReference>
<dbReference type="PANTHER" id="PTHR47505:SF1">
    <property type="entry name" value="DNA UTILIZATION PROTEIN YHGH"/>
    <property type="match status" value="1"/>
</dbReference>
<dbReference type="AlphaFoldDB" id="A0A126QL92"/>
<evidence type="ECO:0000313" key="3">
    <source>
        <dbReference type="EMBL" id="AMK10820.1"/>
    </source>
</evidence>
<keyword evidence="3" id="KW-0328">Glycosyltransferase</keyword>
<sequence>MLRRFAPLARRLGLTAARCPVCGTVMADRTRPLCARCAVELPLRTGGYCPSCGEMYGREADPPTRCAECRLTPPPWDGLYLHGRYAGLLRDLILGFKFGNSYGRARLLADLGALAYGSGRGLPPDLVVPVPLHTRRLLWRGFNQSLEIARGVAGRLSVPLSTEALTRTRNTPPQTRLGVKERQANIKGAIAARPDLVRGRRVLLVDDVYTTGSTLRECARTLRRAGCEGVEVLVLARTQREPD</sequence>
<dbReference type="Pfam" id="PF00156">
    <property type="entry name" value="Pribosyltran"/>
    <property type="match status" value="1"/>
</dbReference>
<reference evidence="3 5" key="1">
    <citation type="journal article" date="2016" name="Front. Microbiol.">
        <title>Genome Sequence of the Piezophilic, Mesophilic Sulfate-Reducing Bacterium Desulfovibrio indicus J2T.</title>
        <authorList>
            <person name="Cao J."/>
            <person name="Maignien L."/>
            <person name="Shao Z."/>
            <person name="Alain K."/>
            <person name="Jebbar M."/>
        </authorList>
    </citation>
    <scope>NUCLEOTIDE SEQUENCE [LARGE SCALE GENOMIC DNA]</scope>
    <source>
        <strain evidence="3 5">J2</strain>
    </source>
</reference>